<dbReference type="NCBIfam" id="NF047401">
    <property type="entry name" value="TA_anti_VapB15"/>
    <property type="match status" value="1"/>
</dbReference>
<dbReference type="AlphaFoldDB" id="F3PU70"/>
<proteinExistence type="predicted"/>
<name>F3PU70_9BACE</name>
<evidence type="ECO:0000313" key="2">
    <source>
        <dbReference type="Proteomes" id="UP000003416"/>
    </source>
</evidence>
<dbReference type="EMBL" id="AFBN01000041">
    <property type="protein sequence ID" value="EGF56363.1"/>
    <property type="molecule type" value="Genomic_DNA"/>
</dbReference>
<evidence type="ECO:0000313" key="1">
    <source>
        <dbReference type="EMBL" id="EGF56363.1"/>
    </source>
</evidence>
<keyword evidence="2" id="KW-1185">Reference proteome</keyword>
<dbReference type="STRING" id="763034.HMPREF9446_02291"/>
<sequence length="76" mass="8737">MATAALKIRLSCNQILELAQQLSDEDKLELNRALAAEVRSIKLRRLLNALRADEISQEDIDSEVEAVRQEIYEKRQ</sequence>
<comment type="caution">
    <text evidence="1">The sequence shown here is derived from an EMBL/GenBank/DDBJ whole genome shotgun (WGS) entry which is preliminary data.</text>
</comment>
<dbReference type="Proteomes" id="UP000003416">
    <property type="component" value="Unassembled WGS sequence"/>
</dbReference>
<reference evidence="1 2" key="1">
    <citation type="submission" date="2011-02" db="EMBL/GenBank/DDBJ databases">
        <authorList>
            <person name="Weinstock G."/>
            <person name="Sodergren E."/>
            <person name="Clifton S."/>
            <person name="Fulton L."/>
            <person name="Fulton B."/>
            <person name="Courtney L."/>
            <person name="Fronick C."/>
            <person name="Harrison M."/>
            <person name="Strong C."/>
            <person name="Farmer C."/>
            <person name="Delahaunty K."/>
            <person name="Markovic C."/>
            <person name="Hall O."/>
            <person name="Minx P."/>
            <person name="Tomlinson C."/>
            <person name="Mitreva M."/>
            <person name="Hou S."/>
            <person name="Chen J."/>
            <person name="Wollam A."/>
            <person name="Pepin K.H."/>
            <person name="Johnson M."/>
            <person name="Bhonagiri V."/>
            <person name="Zhang X."/>
            <person name="Suruliraj S."/>
            <person name="Warren W."/>
            <person name="Chinwalla A."/>
            <person name="Mardis E.R."/>
            <person name="Wilson R.K."/>
        </authorList>
    </citation>
    <scope>NUCLEOTIDE SEQUENCE [LARGE SCALE GENOMIC DNA]</scope>
    <source>
        <strain evidence="1 2">YIT 12057</strain>
    </source>
</reference>
<accession>F3PU70</accession>
<gene>
    <name evidence="1" type="ORF">HMPREF9446_02291</name>
</gene>
<dbReference type="HOGENOM" id="CLU_193522_0_0_10"/>
<protein>
    <submittedName>
        <fullName evidence="1">Uncharacterized protein</fullName>
    </submittedName>
</protein>
<dbReference type="RefSeq" id="WP_009125549.1">
    <property type="nucleotide sequence ID" value="NZ_GL882638.1"/>
</dbReference>
<dbReference type="eggNOG" id="ENOG5033HUC">
    <property type="taxonomic scope" value="Bacteria"/>
</dbReference>
<organism evidence="1 2">
    <name type="scientific">Bacteroides fluxus YIT 12057</name>
    <dbReference type="NCBI Taxonomy" id="763034"/>
    <lineage>
        <taxon>Bacteria</taxon>
        <taxon>Pseudomonadati</taxon>
        <taxon>Bacteroidota</taxon>
        <taxon>Bacteroidia</taxon>
        <taxon>Bacteroidales</taxon>
        <taxon>Bacteroidaceae</taxon>
        <taxon>Bacteroides</taxon>
    </lineage>
</organism>
<dbReference type="GeneID" id="86049831"/>